<comment type="caution">
    <text evidence="1">The sequence shown here is derived from an EMBL/GenBank/DDBJ whole genome shotgun (WGS) entry which is preliminary data.</text>
</comment>
<gene>
    <name evidence="1" type="ORF">U0070_015093</name>
</gene>
<accession>A0AAW0JZC2</accession>
<evidence type="ECO:0000313" key="2">
    <source>
        <dbReference type="Proteomes" id="UP001488838"/>
    </source>
</evidence>
<protein>
    <submittedName>
        <fullName evidence="1">Uncharacterized protein</fullName>
    </submittedName>
</protein>
<dbReference type="Proteomes" id="UP001488838">
    <property type="component" value="Unassembled WGS sequence"/>
</dbReference>
<proteinExistence type="predicted"/>
<organism evidence="1 2">
    <name type="scientific">Myodes glareolus</name>
    <name type="common">Bank vole</name>
    <name type="synonym">Clethrionomys glareolus</name>
    <dbReference type="NCBI Taxonomy" id="447135"/>
    <lineage>
        <taxon>Eukaryota</taxon>
        <taxon>Metazoa</taxon>
        <taxon>Chordata</taxon>
        <taxon>Craniata</taxon>
        <taxon>Vertebrata</taxon>
        <taxon>Euteleostomi</taxon>
        <taxon>Mammalia</taxon>
        <taxon>Eutheria</taxon>
        <taxon>Euarchontoglires</taxon>
        <taxon>Glires</taxon>
        <taxon>Rodentia</taxon>
        <taxon>Myomorpha</taxon>
        <taxon>Muroidea</taxon>
        <taxon>Cricetidae</taxon>
        <taxon>Arvicolinae</taxon>
        <taxon>Myodes</taxon>
    </lineage>
</organism>
<sequence>MRSGNDPASCITKTHACMCDSSEKLGTWSARRSLQAAHQLKCISSQKKIHTGPLRENSELKESNSKVEGNLDLLEKLAPWASNRAQRRITCLQKQRDWRSAF</sequence>
<dbReference type="EMBL" id="JBBHLL010000013">
    <property type="protein sequence ID" value="KAK7831581.1"/>
    <property type="molecule type" value="Genomic_DNA"/>
</dbReference>
<keyword evidence="2" id="KW-1185">Reference proteome</keyword>
<reference evidence="1 2" key="1">
    <citation type="journal article" date="2023" name="bioRxiv">
        <title>Conserved and derived expression patterns and positive selection on dental genes reveal complex evolutionary context of ever-growing rodent molars.</title>
        <authorList>
            <person name="Calamari Z.T."/>
            <person name="Song A."/>
            <person name="Cohen E."/>
            <person name="Akter M."/>
            <person name="Roy R.D."/>
            <person name="Hallikas O."/>
            <person name="Christensen M.M."/>
            <person name="Li P."/>
            <person name="Marangoni P."/>
            <person name="Jernvall J."/>
            <person name="Klein O.D."/>
        </authorList>
    </citation>
    <scope>NUCLEOTIDE SEQUENCE [LARGE SCALE GENOMIC DNA]</scope>
    <source>
        <strain evidence="1">V071</strain>
    </source>
</reference>
<dbReference type="AlphaFoldDB" id="A0AAW0JZC2"/>
<name>A0AAW0JZC2_MYOGA</name>
<evidence type="ECO:0000313" key="1">
    <source>
        <dbReference type="EMBL" id="KAK7831581.1"/>
    </source>
</evidence>